<accession>A0AAN9FHL2</accession>
<comment type="caution">
    <text evidence="10">The sequence shown here is derived from an EMBL/GenBank/DDBJ whole genome shotgun (WGS) entry which is preliminary data.</text>
</comment>
<protein>
    <submittedName>
        <fullName evidence="10">Uncharacterized protein</fullName>
    </submittedName>
</protein>
<feature type="transmembrane region" description="Helical" evidence="9">
    <location>
        <begin position="144"/>
        <end position="166"/>
    </location>
</feature>
<dbReference type="Proteomes" id="UP001372338">
    <property type="component" value="Unassembled WGS sequence"/>
</dbReference>
<sequence length="270" mass="29087">MLTGKRRQDPASWVQLMQLGLAELVSTIIFVFAASGSVIAFNKITTVNRTATVTLKILLSTAVAHAFAFLGAVSISAKMSGGFVNPAITFGLFLGGNISIFRVFTFWLAQILGSIVACLLLWLATGVKSIPSFGIWVGAEDKNAMLWEAVMTFGLVYTVYATAIDLEKRKKGRFGRNVGKGREIIHLEKIAPLAIGFIVGANILAGGISINPAVSIGSAVVSWSWANHGVYWLGPFIGGGLAGFLYEMFWVSQANINEQEQPLLATHYRD</sequence>
<gene>
    <name evidence="10" type="ORF">RIF29_15687</name>
</gene>
<feature type="transmembrane region" description="Helical" evidence="9">
    <location>
        <begin position="106"/>
        <end position="124"/>
    </location>
</feature>
<evidence type="ECO:0000256" key="5">
    <source>
        <dbReference type="ARBA" id="ARBA00022989"/>
    </source>
</evidence>
<dbReference type="AlphaFoldDB" id="A0AAN9FHL2"/>
<evidence type="ECO:0000313" key="11">
    <source>
        <dbReference type="Proteomes" id="UP001372338"/>
    </source>
</evidence>
<evidence type="ECO:0000256" key="3">
    <source>
        <dbReference type="ARBA" id="ARBA00022692"/>
    </source>
</evidence>
<feature type="transmembrane region" description="Helical" evidence="9">
    <location>
        <begin position="53"/>
        <end position="77"/>
    </location>
</feature>
<feature type="transmembrane region" description="Helical" evidence="9">
    <location>
        <begin position="20"/>
        <end position="41"/>
    </location>
</feature>
<evidence type="ECO:0000256" key="4">
    <source>
        <dbReference type="ARBA" id="ARBA00022737"/>
    </source>
</evidence>
<keyword evidence="4" id="KW-0677">Repeat</keyword>
<proteinExistence type="inferred from homology"/>
<dbReference type="InterPro" id="IPR034294">
    <property type="entry name" value="Aquaporin_transptr"/>
</dbReference>
<name>A0AAN9FHL2_CROPI</name>
<evidence type="ECO:0000256" key="2">
    <source>
        <dbReference type="ARBA" id="ARBA00022448"/>
    </source>
</evidence>
<dbReference type="Pfam" id="PF00230">
    <property type="entry name" value="MIP"/>
    <property type="match status" value="1"/>
</dbReference>
<dbReference type="EMBL" id="JAYWIO010000003">
    <property type="protein sequence ID" value="KAK7274591.1"/>
    <property type="molecule type" value="Genomic_DNA"/>
</dbReference>
<organism evidence="10 11">
    <name type="scientific">Crotalaria pallida</name>
    <name type="common">Smooth rattlebox</name>
    <name type="synonym">Crotalaria striata</name>
    <dbReference type="NCBI Taxonomy" id="3830"/>
    <lineage>
        <taxon>Eukaryota</taxon>
        <taxon>Viridiplantae</taxon>
        <taxon>Streptophyta</taxon>
        <taxon>Embryophyta</taxon>
        <taxon>Tracheophyta</taxon>
        <taxon>Spermatophyta</taxon>
        <taxon>Magnoliopsida</taxon>
        <taxon>eudicotyledons</taxon>
        <taxon>Gunneridae</taxon>
        <taxon>Pentapetalae</taxon>
        <taxon>rosids</taxon>
        <taxon>fabids</taxon>
        <taxon>Fabales</taxon>
        <taxon>Fabaceae</taxon>
        <taxon>Papilionoideae</taxon>
        <taxon>50 kb inversion clade</taxon>
        <taxon>genistoids sensu lato</taxon>
        <taxon>core genistoids</taxon>
        <taxon>Crotalarieae</taxon>
        <taxon>Crotalaria</taxon>
    </lineage>
</organism>
<dbReference type="InterPro" id="IPR023271">
    <property type="entry name" value="Aquaporin-like"/>
</dbReference>
<keyword evidence="3 8" id="KW-0812">Transmembrane</keyword>
<evidence type="ECO:0000256" key="6">
    <source>
        <dbReference type="ARBA" id="ARBA00023136"/>
    </source>
</evidence>
<evidence type="ECO:0000313" key="10">
    <source>
        <dbReference type="EMBL" id="KAK7274591.1"/>
    </source>
</evidence>
<reference evidence="10 11" key="1">
    <citation type="submission" date="2024-01" db="EMBL/GenBank/DDBJ databases">
        <title>The genomes of 5 underutilized Papilionoideae crops provide insights into root nodulation and disease resistanc.</title>
        <authorList>
            <person name="Yuan L."/>
        </authorList>
    </citation>
    <scope>NUCLEOTIDE SEQUENCE [LARGE SCALE GENOMIC DNA]</scope>
    <source>
        <strain evidence="10">ZHUSHIDOU_FW_LH</strain>
        <tissue evidence="10">Leaf</tissue>
    </source>
</reference>
<comment type="similarity">
    <text evidence="7">Belongs to the MIP/aquaporin (TC 1.A.8) family. TIP (TC 1.A.8.10) subfamily.</text>
</comment>
<evidence type="ECO:0000256" key="1">
    <source>
        <dbReference type="ARBA" id="ARBA00004141"/>
    </source>
</evidence>
<comment type="subcellular location">
    <subcellularLocation>
        <location evidence="1">Membrane</location>
        <topology evidence="1">Multi-pass membrane protein</topology>
    </subcellularLocation>
</comment>
<evidence type="ECO:0000256" key="7">
    <source>
        <dbReference type="ARBA" id="ARBA00038477"/>
    </source>
</evidence>
<feature type="transmembrane region" description="Helical" evidence="9">
    <location>
        <begin position="83"/>
        <end position="101"/>
    </location>
</feature>
<dbReference type="GO" id="GO:0015250">
    <property type="term" value="F:water channel activity"/>
    <property type="evidence" value="ECO:0007669"/>
    <property type="project" value="TreeGrafter"/>
</dbReference>
<keyword evidence="11" id="KW-1185">Reference proteome</keyword>
<dbReference type="PRINTS" id="PR00783">
    <property type="entry name" value="MINTRINSICP"/>
</dbReference>
<keyword evidence="5 9" id="KW-1133">Transmembrane helix</keyword>
<dbReference type="PANTHER" id="PTHR45665:SF54">
    <property type="entry name" value="AQUAPORIN TIP1-1"/>
    <property type="match status" value="1"/>
</dbReference>
<feature type="transmembrane region" description="Helical" evidence="9">
    <location>
        <begin position="230"/>
        <end position="251"/>
    </location>
</feature>
<dbReference type="SUPFAM" id="SSF81338">
    <property type="entry name" value="Aquaporin-like"/>
    <property type="match status" value="1"/>
</dbReference>
<keyword evidence="6 9" id="KW-0472">Membrane</keyword>
<keyword evidence="2 8" id="KW-0813">Transport</keyword>
<dbReference type="GO" id="GO:0009705">
    <property type="term" value="C:plant-type vacuole membrane"/>
    <property type="evidence" value="ECO:0007669"/>
    <property type="project" value="TreeGrafter"/>
</dbReference>
<evidence type="ECO:0000256" key="8">
    <source>
        <dbReference type="RuleBase" id="RU000477"/>
    </source>
</evidence>
<dbReference type="Gene3D" id="1.20.1080.10">
    <property type="entry name" value="Glycerol uptake facilitator protein"/>
    <property type="match status" value="1"/>
</dbReference>
<feature type="transmembrane region" description="Helical" evidence="9">
    <location>
        <begin position="190"/>
        <end position="210"/>
    </location>
</feature>
<evidence type="ECO:0000256" key="9">
    <source>
        <dbReference type="SAM" id="Phobius"/>
    </source>
</evidence>
<dbReference type="PANTHER" id="PTHR45665">
    <property type="entry name" value="AQUAPORIN-8"/>
    <property type="match status" value="1"/>
</dbReference>
<dbReference type="InterPro" id="IPR000425">
    <property type="entry name" value="MIP"/>
</dbReference>